<sequence length="357" mass="37728">MTETATSPARTKSPVRPAAAAAPAAAATASGLADANPPPQVAVADQDPWGRVHGQDTRRVFVGKLPFRTSVGEVRAHFAAAGAVDDVHLVKKATPERPQGFGFVLFKDPKAVDVAVAQLNGSDLKGASLDVQRIDPERAARKAEARAKAIAEGKIQPRSHHQGNDTDGGEFKSKRGPRKPKTPRQDNGEHHPTAATTGHREGPATDMHPGGGSARRARKPRPATGGEGGEPRERQPRPRGPSKKERLATDGIPRPKTLYVSNVDKSVDDAALRAFFEKAGYAVTSATITFTRSGLHRQFAFVELGSEKEVEDAIEKLAGAELAGKSIGLKRALMLPPREKMAGAEGEQAAVAAEAHA</sequence>
<dbReference type="SUPFAM" id="SSF54928">
    <property type="entry name" value="RNA-binding domain, RBD"/>
    <property type="match status" value="2"/>
</dbReference>
<dbReference type="CDD" id="cd00590">
    <property type="entry name" value="RRM_SF"/>
    <property type="match status" value="1"/>
</dbReference>
<feature type="domain" description="RRM" evidence="4">
    <location>
        <begin position="256"/>
        <end position="334"/>
    </location>
</feature>
<evidence type="ECO:0000259" key="4">
    <source>
        <dbReference type="PROSITE" id="PS50102"/>
    </source>
</evidence>
<accession>A0A0L0T530</accession>
<dbReference type="InterPro" id="IPR050502">
    <property type="entry name" value="Euk_RNA-bind_prot"/>
</dbReference>
<feature type="region of interest" description="Disordered" evidence="3">
    <location>
        <begin position="138"/>
        <end position="253"/>
    </location>
</feature>
<feature type="compositionally biased region" description="Polar residues" evidence="3">
    <location>
        <begin position="1"/>
        <end position="10"/>
    </location>
</feature>
<dbReference type="PANTHER" id="PTHR48025">
    <property type="entry name" value="OS02G0815200 PROTEIN"/>
    <property type="match status" value="1"/>
</dbReference>
<evidence type="ECO:0000313" key="6">
    <source>
        <dbReference type="Proteomes" id="UP000054350"/>
    </source>
</evidence>
<gene>
    <name evidence="5" type="ORF">AMAG_14376</name>
</gene>
<evidence type="ECO:0000256" key="1">
    <source>
        <dbReference type="ARBA" id="ARBA00022884"/>
    </source>
</evidence>
<reference evidence="5 6" key="1">
    <citation type="submission" date="2009-11" db="EMBL/GenBank/DDBJ databases">
        <title>Annotation of Allomyces macrogynus ATCC 38327.</title>
        <authorList>
            <consortium name="The Broad Institute Genome Sequencing Platform"/>
            <person name="Russ C."/>
            <person name="Cuomo C."/>
            <person name="Burger G."/>
            <person name="Gray M.W."/>
            <person name="Holland P.W.H."/>
            <person name="King N."/>
            <person name="Lang F.B.F."/>
            <person name="Roger A.J."/>
            <person name="Ruiz-Trillo I."/>
            <person name="Young S.K."/>
            <person name="Zeng Q."/>
            <person name="Gargeya S."/>
            <person name="Fitzgerald M."/>
            <person name="Haas B."/>
            <person name="Abouelleil A."/>
            <person name="Alvarado L."/>
            <person name="Arachchi H.M."/>
            <person name="Berlin A."/>
            <person name="Chapman S.B."/>
            <person name="Gearin G."/>
            <person name="Goldberg J."/>
            <person name="Griggs A."/>
            <person name="Gujja S."/>
            <person name="Hansen M."/>
            <person name="Heiman D."/>
            <person name="Howarth C."/>
            <person name="Larimer J."/>
            <person name="Lui A."/>
            <person name="MacDonald P.J.P."/>
            <person name="McCowen C."/>
            <person name="Montmayeur A."/>
            <person name="Murphy C."/>
            <person name="Neiman D."/>
            <person name="Pearson M."/>
            <person name="Priest M."/>
            <person name="Roberts A."/>
            <person name="Saif S."/>
            <person name="Shea T."/>
            <person name="Sisk P."/>
            <person name="Stolte C."/>
            <person name="Sykes S."/>
            <person name="Wortman J."/>
            <person name="Nusbaum C."/>
            <person name="Birren B."/>
        </authorList>
    </citation>
    <scope>NUCLEOTIDE SEQUENCE [LARGE SCALE GENOMIC DNA]</scope>
    <source>
        <strain evidence="5 6">ATCC 38327</strain>
    </source>
</reference>
<feature type="compositionally biased region" description="Basic and acidic residues" evidence="3">
    <location>
        <begin position="183"/>
        <end position="203"/>
    </location>
</feature>
<dbReference type="EMBL" id="GG745362">
    <property type="protein sequence ID" value="KNE69847.1"/>
    <property type="molecule type" value="Genomic_DNA"/>
</dbReference>
<dbReference type="eggNOG" id="KOG0126">
    <property type="taxonomic scope" value="Eukaryota"/>
</dbReference>
<dbReference type="PANTHER" id="PTHR48025:SF1">
    <property type="entry name" value="RRM DOMAIN-CONTAINING PROTEIN"/>
    <property type="match status" value="1"/>
</dbReference>
<dbReference type="InterPro" id="IPR000504">
    <property type="entry name" value="RRM_dom"/>
</dbReference>
<dbReference type="OrthoDB" id="6159137at2759"/>
<feature type="compositionally biased region" description="Low complexity" evidence="3">
    <location>
        <begin position="18"/>
        <end position="35"/>
    </location>
</feature>
<reference evidence="6" key="2">
    <citation type="submission" date="2009-11" db="EMBL/GenBank/DDBJ databases">
        <title>The Genome Sequence of Allomyces macrogynus strain ATCC 38327.</title>
        <authorList>
            <consortium name="The Broad Institute Genome Sequencing Platform"/>
            <person name="Russ C."/>
            <person name="Cuomo C."/>
            <person name="Shea T."/>
            <person name="Young S.K."/>
            <person name="Zeng Q."/>
            <person name="Koehrsen M."/>
            <person name="Haas B."/>
            <person name="Borodovsky M."/>
            <person name="Guigo R."/>
            <person name="Alvarado L."/>
            <person name="Berlin A."/>
            <person name="Borenstein D."/>
            <person name="Chen Z."/>
            <person name="Engels R."/>
            <person name="Freedman E."/>
            <person name="Gellesch M."/>
            <person name="Goldberg J."/>
            <person name="Griggs A."/>
            <person name="Gujja S."/>
            <person name="Heiman D."/>
            <person name="Hepburn T."/>
            <person name="Howarth C."/>
            <person name="Jen D."/>
            <person name="Larson L."/>
            <person name="Lewis B."/>
            <person name="Mehta T."/>
            <person name="Park D."/>
            <person name="Pearson M."/>
            <person name="Roberts A."/>
            <person name="Saif S."/>
            <person name="Shenoy N."/>
            <person name="Sisk P."/>
            <person name="Stolte C."/>
            <person name="Sykes S."/>
            <person name="Walk T."/>
            <person name="White J."/>
            <person name="Yandava C."/>
            <person name="Burger G."/>
            <person name="Gray M.W."/>
            <person name="Holland P.W.H."/>
            <person name="King N."/>
            <person name="Lang F.B.F."/>
            <person name="Roger A.J."/>
            <person name="Ruiz-Trillo I."/>
            <person name="Lander E."/>
            <person name="Nusbaum C."/>
        </authorList>
    </citation>
    <scope>NUCLEOTIDE SEQUENCE [LARGE SCALE GENOMIC DNA]</scope>
    <source>
        <strain evidence="6">ATCC 38327</strain>
    </source>
</reference>
<dbReference type="Pfam" id="PF00076">
    <property type="entry name" value="RRM_1"/>
    <property type="match status" value="2"/>
</dbReference>
<organism evidence="5 6">
    <name type="scientific">Allomyces macrogynus (strain ATCC 38327)</name>
    <name type="common">Allomyces javanicus var. macrogynus</name>
    <dbReference type="NCBI Taxonomy" id="578462"/>
    <lineage>
        <taxon>Eukaryota</taxon>
        <taxon>Fungi</taxon>
        <taxon>Fungi incertae sedis</taxon>
        <taxon>Blastocladiomycota</taxon>
        <taxon>Blastocladiomycetes</taxon>
        <taxon>Blastocladiales</taxon>
        <taxon>Blastocladiaceae</taxon>
        <taxon>Allomyces</taxon>
    </lineage>
</organism>
<keyword evidence="1 2" id="KW-0694">RNA-binding</keyword>
<dbReference type="Proteomes" id="UP000054350">
    <property type="component" value="Unassembled WGS sequence"/>
</dbReference>
<proteinExistence type="predicted"/>
<dbReference type="SMART" id="SM00360">
    <property type="entry name" value="RRM"/>
    <property type="match status" value="2"/>
</dbReference>
<dbReference type="VEuPathDB" id="FungiDB:AMAG_14376"/>
<feature type="domain" description="RRM" evidence="4">
    <location>
        <begin position="58"/>
        <end position="136"/>
    </location>
</feature>
<dbReference type="InterPro" id="IPR035979">
    <property type="entry name" value="RBD_domain_sf"/>
</dbReference>
<dbReference type="InterPro" id="IPR012677">
    <property type="entry name" value="Nucleotide-bd_a/b_plait_sf"/>
</dbReference>
<feature type="compositionally biased region" description="Basic and acidic residues" evidence="3">
    <location>
        <begin position="229"/>
        <end position="248"/>
    </location>
</feature>
<dbReference type="GO" id="GO:0003729">
    <property type="term" value="F:mRNA binding"/>
    <property type="evidence" value="ECO:0007669"/>
    <property type="project" value="TreeGrafter"/>
</dbReference>
<evidence type="ECO:0000313" key="5">
    <source>
        <dbReference type="EMBL" id="KNE69847.1"/>
    </source>
</evidence>
<feature type="compositionally biased region" description="Basic and acidic residues" evidence="3">
    <location>
        <begin position="138"/>
        <end position="151"/>
    </location>
</feature>
<dbReference type="STRING" id="578462.A0A0L0T530"/>
<keyword evidence="6" id="KW-1185">Reference proteome</keyword>
<dbReference type="PROSITE" id="PS50102">
    <property type="entry name" value="RRM"/>
    <property type="match status" value="2"/>
</dbReference>
<dbReference type="OMA" id="PRQDNGE"/>
<name>A0A0L0T530_ALLM3</name>
<dbReference type="AlphaFoldDB" id="A0A0L0T530"/>
<evidence type="ECO:0000256" key="2">
    <source>
        <dbReference type="PROSITE-ProRule" id="PRU00176"/>
    </source>
</evidence>
<evidence type="ECO:0000256" key="3">
    <source>
        <dbReference type="SAM" id="MobiDB-lite"/>
    </source>
</evidence>
<dbReference type="Gene3D" id="3.30.70.330">
    <property type="match status" value="2"/>
</dbReference>
<feature type="region of interest" description="Disordered" evidence="3">
    <location>
        <begin position="1"/>
        <end position="50"/>
    </location>
</feature>
<protein>
    <recommendedName>
        <fullName evidence="4">RRM domain-containing protein</fullName>
    </recommendedName>
</protein>